<accession>A0A645FQV1</accession>
<comment type="caution">
    <text evidence="1">The sequence shown here is derived from an EMBL/GenBank/DDBJ whole genome shotgun (WGS) entry which is preliminary data.</text>
</comment>
<protein>
    <submittedName>
        <fullName evidence="1">Uncharacterized protein</fullName>
    </submittedName>
</protein>
<organism evidence="1">
    <name type="scientific">bioreactor metagenome</name>
    <dbReference type="NCBI Taxonomy" id="1076179"/>
    <lineage>
        <taxon>unclassified sequences</taxon>
        <taxon>metagenomes</taxon>
        <taxon>ecological metagenomes</taxon>
    </lineage>
</organism>
<proteinExistence type="predicted"/>
<evidence type="ECO:0000313" key="1">
    <source>
        <dbReference type="EMBL" id="MPN16828.1"/>
    </source>
</evidence>
<sequence>MDSNRFYQCQGVGAFLSVHKVDPARSLADIALHELALQHLGPFGIQQLPAKGRSMVETRGHVILFMRPCTFADLIYFNPHLPEQPPVLMMPVSVANQSIEHHIARKLTQDSVMLVCVGEHLANRRDDVLDCMAGLLITHLGIVAVEIAGHHLVAMHQLLCWAGEVERGRTPASFKLGQFNSSRWNVQQPCNLGSDLLGPVLPGALGTLWRLDQACFLEEPFLPLMPPSGSR</sequence>
<dbReference type="EMBL" id="VSSQ01063826">
    <property type="protein sequence ID" value="MPN16828.1"/>
    <property type="molecule type" value="Genomic_DNA"/>
</dbReference>
<name>A0A645FQV1_9ZZZZ</name>
<dbReference type="AlphaFoldDB" id="A0A645FQV1"/>
<reference evidence="1" key="1">
    <citation type="submission" date="2019-08" db="EMBL/GenBank/DDBJ databases">
        <authorList>
            <person name="Kucharzyk K."/>
            <person name="Murdoch R.W."/>
            <person name="Higgins S."/>
            <person name="Loffler F."/>
        </authorList>
    </citation>
    <scope>NUCLEOTIDE SEQUENCE</scope>
</reference>
<gene>
    <name evidence="1" type="ORF">SDC9_164175</name>
</gene>